<accession>A0A0F7L8G4</accession>
<feature type="region of interest" description="Disordered" evidence="1">
    <location>
        <begin position="1"/>
        <end position="53"/>
    </location>
</feature>
<evidence type="ECO:0000256" key="1">
    <source>
        <dbReference type="SAM" id="MobiDB-lite"/>
    </source>
</evidence>
<organism evidence="2">
    <name type="scientific">uncultured marine virus</name>
    <dbReference type="NCBI Taxonomy" id="186617"/>
    <lineage>
        <taxon>Viruses</taxon>
        <taxon>environmental samples</taxon>
    </lineage>
</organism>
<reference evidence="2" key="1">
    <citation type="journal article" date="2015" name="Front. Microbiol.">
        <title>Combining genomic sequencing methods to explore viral diversity and reveal potential virus-host interactions.</title>
        <authorList>
            <person name="Chow C.E."/>
            <person name="Winget D.M."/>
            <person name="White R.A.III."/>
            <person name="Hallam S.J."/>
            <person name="Suttle C.A."/>
        </authorList>
    </citation>
    <scope>NUCLEOTIDE SEQUENCE</scope>
    <source>
        <strain evidence="2">Oxic1_6</strain>
    </source>
</reference>
<dbReference type="EMBL" id="KR029601">
    <property type="protein sequence ID" value="AKH48225.1"/>
    <property type="molecule type" value="Genomic_DNA"/>
</dbReference>
<feature type="compositionally biased region" description="Polar residues" evidence="1">
    <location>
        <begin position="9"/>
        <end position="39"/>
    </location>
</feature>
<name>A0A0F7L8G4_9VIRU</name>
<evidence type="ECO:0000313" key="2">
    <source>
        <dbReference type="EMBL" id="AKH48225.1"/>
    </source>
</evidence>
<reference evidence="2" key="2">
    <citation type="submission" date="2015-03" db="EMBL/GenBank/DDBJ databases">
        <authorList>
            <person name="Chow C.-E.T."/>
            <person name="Winget D.M."/>
            <person name="White R.A.III."/>
            <person name="Hallam S.J."/>
            <person name="Suttle C.A."/>
        </authorList>
    </citation>
    <scope>NUCLEOTIDE SEQUENCE</scope>
    <source>
        <strain evidence="2">Oxic1_6</strain>
    </source>
</reference>
<sequence length="102" mass="11190">MLAFWSRAASDSAQTQRPRSMSQGWSTSAGHWVDSSQASEPHRSEHQATVDACNADRARVGLLTHTRGDDDGQRTQMDIRQESPRVVGSLPCWVRVAVVCGP</sequence>
<feature type="compositionally biased region" description="Basic and acidic residues" evidence="1">
    <location>
        <begin position="40"/>
        <end position="53"/>
    </location>
</feature>
<protein>
    <submittedName>
        <fullName evidence="2">Uncharacterized protein</fullName>
    </submittedName>
</protein>
<proteinExistence type="predicted"/>